<dbReference type="Pfam" id="PF05742">
    <property type="entry name" value="TANGO2"/>
    <property type="match status" value="1"/>
</dbReference>
<gene>
    <name evidence="1" type="ORF">ISN44_As06g020770</name>
</gene>
<dbReference type="EMBL" id="JAEFBJ010000006">
    <property type="protein sequence ID" value="KAG7597748.1"/>
    <property type="molecule type" value="Genomic_DNA"/>
</dbReference>
<sequence length="253" mass="28326">MGIVAFQWGEGENILTLLMNRDNWEDRDISRASWNGNGEILSGRSAETNGTWLGISRGGRVAFLVYEGPISCINRIIGAECLTLEFLQSNESPEDFAKSLAADSGRNTKIAYHLIVADIASNSMFQIFKPVDGIVHTRPVGPGVHTLSSSGLDCEVRDRDLRLKNSFGDMINRGLPSQMGELPEIMYDPVRADGRSPLSSIFIVDTTYEKGNYGTRSTTALVVKPTNDVMFFERYREKFNENWKDHDFEFTII</sequence>
<dbReference type="PANTHER" id="PTHR17985">
    <property type="entry name" value="SER/THR-RICH PROTEIN T10 IN DGCR REGION"/>
    <property type="match status" value="1"/>
</dbReference>
<dbReference type="OrthoDB" id="191601at2759"/>
<dbReference type="AlphaFoldDB" id="A0A8T2CBS7"/>
<protein>
    <submittedName>
        <fullName evidence="1">Transport and Golgi organization protein 2</fullName>
    </submittedName>
</protein>
<accession>A0A8T2CBS7</accession>
<dbReference type="InterPro" id="IPR008551">
    <property type="entry name" value="TANGO2"/>
</dbReference>
<dbReference type="PANTHER" id="PTHR17985:SF8">
    <property type="entry name" value="TRANSPORT AND GOLGI ORGANIZATION PROTEIN 2 HOMOLOG"/>
    <property type="match status" value="1"/>
</dbReference>
<evidence type="ECO:0000313" key="1">
    <source>
        <dbReference type="EMBL" id="KAG7597748.1"/>
    </source>
</evidence>
<comment type="caution">
    <text evidence="1">The sequence shown here is derived from an EMBL/GenBank/DDBJ whole genome shotgun (WGS) entry which is preliminary data.</text>
</comment>
<reference evidence="1 2" key="1">
    <citation type="submission" date="2020-12" db="EMBL/GenBank/DDBJ databases">
        <title>Concerted genomic and epigenomic changes stabilize Arabidopsis allopolyploids.</title>
        <authorList>
            <person name="Chen Z."/>
        </authorList>
    </citation>
    <scope>NUCLEOTIDE SEQUENCE [LARGE SCALE GENOMIC DNA]</scope>
    <source>
        <strain evidence="1">As9502</strain>
        <tissue evidence="1">Leaf</tissue>
    </source>
</reference>
<keyword evidence="2" id="KW-1185">Reference proteome</keyword>
<evidence type="ECO:0000313" key="2">
    <source>
        <dbReference type="Proteomes" id="UP000694251"/>
    </source>
</evidence>
<organism evidence="1 2">
    <name type="scientific">Arabidopsis suecica</name>
    <name type="common">Swedish thale-cress</name>
    <name type="synonym">Cardaminopsis suecica</name>
    <dbReference type="NCBI Taxonomy" id="45249"/>
    <lineage>
        <taxon>Eukaryota</taxon>
        <taxon>Viridiplantae</taxon>
        <taxon>Streptophyta</taxon>
        <taxon>Embryophyta</taxon>
        <taxon>Tracheophyta</taxon>
        <taxon>Spermatophyta</taxon>
        <taxon>Magnoliopsida</taxon>
        <taxon>eudicotyledons</taxon>
        <taxon>Gunneridae</taxon>
        <taxon>Pentapetalae</taxon>
        <taxon>rosids</taxon>
        <taxon>malvids</taxon>
        <taxon>Brassicales</taxon>
        <taxon>Brassicaceae</taxon>
        <taxon>Camelineae</taxon>
        <taxon>Arabidopsis</taxon>
    </lineage>
</organism>
<dbReference type="Proteomes" id="UP000694251">
    <property type="component" value="Chromosome 6"/>
</dbReference>
<name>A0A8T2CBS7_ARASU</name>
<proteinExistence type="predicted"/>